<keyword evidence="1" id="KW-0059">Arsenical resistance</keyword>
<dbReference type="Gene3D" id="3.40.50.2300">
    <property type="match status" value="1"/>
</dbReference>
<dbReference type="InterPro" id="IPR023485">
    <property type="entry name" value="Ptyr_pPase"/>
</dbReference>
<gene>
    <name evidence="3" type="ORF">EV201_0808</name>
</gene>
<evidence type="ECO:0000313" key="3">
    <source>
        <dbReference type="EMBL" id="RZT96174.1"/>
    </source>
</evidence>
<dbReference type="CDD" id="cd16345">
    <property type="entry name" value="LMWP_ArsC"/>
    <property type="match status" value="1"/>
</dbReference>
<organism evidence="3 4">
    <name type="scientific">Ancylomarina subtilis</name>
    <dbReference type="NCBI Taxonomy" id="1639035"/>
    <lineage>
        <taxon>Bacteria</taxon>
        <taxon>Pseudomonadati</taxon>
        <taxon>Bacteroidota</taxon>
        <taxon>Bacteroidia</taxon>
        <taxon>Marinilabiliales</taxon>
        <taxon>Marinifilaceae</taxon>
        <taxon>Ancylomarina</taxon>
    </lineage>
</organism>
<dbReference type="InterPro" id="IPR036196">
    <property type="entry name" value="Ptyr_pPase_sf"/>
</dbReference>
<dbReference type="GO" id="GO:0046685">
    <property type="term" value="P:response to arsenic-containing substance"/>
    <property type="evidence" value="ECO:0007669"/>
    <property type="project" value="UniProtKB-KW"/>
</dbReference>
<proteinExistence type="predicted"/>
<dbReference type="EMBL" id="SHKN01000001">
    <property type="protein sequence ID" value="RZT96174.1"/>
    <property type="molecule type" value="Genomic_DNA"/>
</dbReference>
<dbReference type="PANTHER" id="PTHR43428:SF1">
    <property type="entry name" value="ARSENATE REDUCTASE"/>
    <property type="match status" value="1"/>
</dbReference>
<keyword evidence="4" id="KW-1185">Reference proteome</keyword>
<comment type="caution">
    <text evidence="3">The sequence shown here is derived from an EMBL/GenBank/DDBJ whole genome shotgun (WGS) entry which is preliminary data.</text>
</comment>
<dbReference type="RefSeq" id="WP_130306082.1">
    <property type="nucleotide sequence ID" value="NZ_SHKN01000001.1"/>
</dbReference>
<dbReference type="SMART" id="SM00226">
    <property type="entry name" value="LMWPc"/>
    <property type="match status" value="1"/>
</dbReference>
<reference evidence="3 4" key="1">
    <citation type="submission" date="2019-02" db="EMBL/GenBank/DDBJ databases">
        <title>Genomic Encyclopedia of Type Strains, Phase IV (KMG-IV): sequencing the most valuable type-strain genomes for metagenomic binning, comparative biology and taxonomic classification.</title>
        <authorList>
            <person name="Goeker M."/>
        </authorList>
    </citation>
    <scope>NUCLEOTIDE SEQUENCE [LARGE SCALE GENOMIC DNA]</scope>
    <source>
        <strain evidence="3 4">DSM 28825</strain>
    </source>
</reference>
<sequence>MKVLILCTGNSCRSQMGEAILRDINPELTVVSAGTKIASEVHPLAVKAMAEIGIDISDLRPKMVDVFLEEGVDFLISVCGGAKEACPAFIGPVGKRLHIGFDDPAYAEGNEEEVMNVFRRVRDEIRRDFAKFNEDYILKGQKA</sequence>
<dbReference type="SUPFAM" id="SSF52788">
    <property type="entry name" value="Phosphotyrosine protein phosphatases I"/>
    <property type="match status" value="1"/>
</dbReference>
<dbReference type="PANTHER" id="PTHR43428">
    <property type="entry name" value="ARSENATE REDUCTASE"/>
    <property type="match status" value="1"/>
</dbReference>
<dbReference type="AlphaFoldDB" id="A0A4Q7VJB6"/>
<feature type="domain" description="Phosphotyrosine protein phosphatase I" evidence="2">
    <location>
        <begin position="1"/>
        <end position="135"/>
    </location>
</feature>
<evidence type="ECO:0000259" key="2">
    <source>
        <dbReference type="SMART" id="SM00226"/>
    </source>
</evidence>
<dbReference type="OrthoDB" id="9799096at2"/>
<dbReference type="Proteomes" id="UP000293562">
    <property type="component" value="Unassembled WGS sequence"/>
</dbReference>
<evidence type="ECO:0000313" key="4">
    <source>
        <dbReference type="Proteomes" id="UP000293562"/>
    </source>
</evidence>
<accession>A0A4Q7VJB6</accession>
<protein>
    <submittedName>
        <fullName evidence="3">Arsenate reductase</fullName>
    </submittedName>
</protein>
<evidence type="ECO:0000256" key="1">
    <source>
        <dbReference type="ARBA" id="ARBA00022849"/>
    </source>
</evidence>
<name>A0A4Q7VJB6_9BACT</name>
<dbReference type="Pfam" id="PF01451">
    <property type="entry name" value="LMWPc"/>
    <property type="match status" value="1"/>
</dbReference>